<reference evidence="1 2" key="1">
    <citation type="submission" date="2016-03" db="EMBL/GenBank/DDBJ databases">
        <title>Draft Genome Assembly of Pseudomonas putida strain CBF10-2.</title>
        <authorList>
            <person name="Iyer R.S."/>
            <person name="Damania A."/>
        </authorList>
    </citation>
    <scope>NUCLEOTIDE SEQUENCE [LARGE SCALE GENOMIC DNA]</scope>
    <source>
        <strain evidence="1 2">CBF10-2</strain>
    </source>
</reference>
<evidence type="ECO:0000313" key="1">
    <source>
        <dbReference type="EMBL" id="OAI93076.1"/>
    </source>
</evidence>
<dbReference type="RefSeq" id="WP_064302676.1">
    <property type="nucleotide sequence ID" value="NZ_LUCV01000014.1"/>
</dbReference>
<dbReference type="AlphaFoldDB" id="A0A177SPZ5"/>
<protein>
    <submittedName>
        <fullName evidence="1">Uncharacterized protein</fullName>
    </submittedName>
</protein>
<comment type="caution">
    <text evidence="1">The sequence shown here is derived from an EMBL/GenBank/DDBJ whole genome shotgun (WGS) entry which is preliminary data.</text>
</comment>
<proteinExistence type="predicted"/>
<dbReference type="EMBL" id="LUCV01000014">
    <property type="protein sequence ID" value="OAI93076.1"/>
    <property type="molecule type" value="Genomic_DNA"/>
</dbReference>
<gene>
    <name evidence="1" type="ORF">AYO28_16390</name>
</gene>
<sequence length="89" mass="9980">MSYDPQGHYDVLFNDDKLGELRKGIYYEQGDEAGGLDGEDFWHHGKKAGHREGLELVRTSPEPITRFQLVRHVESNAVNEHAVGSTTLG</sequence>
<organism evidence="1 2">
    <name type="scientific">Pseudomonas putida</name>
    <name type="common">Arthrobacter siderocapsulatus</name>
    <dbReference type="NCBI Taxonomy" id="303"/>
    <lineage>
        <taxon>Bacteria</taxon>
        <taxon>Pseudomonadati</taxon>
        <taxon>Pseudomonadota</taxon>
        <taxon>Gammaproteobacteria</taxon>
        <taxon>Pseudomonadales</taxon>
        <taxon>Pseudomonadaceae</taxon>
        <taxon>Pseudomonas</taxon>
    </lineage>
</organism>
<dbReference type="Proteomes" id="UP000077752">
    <property type="component" value="Unassembled WGS sequence"/>
</dbReference>
<evidence type="ECO:0000313" key="2">
    <source>
        <dbReference type="Proteomes" id="UP000077752"/>
    </source>
</evidence>
<accession>A0A177SPZ5</accession>
<name>A0A177SPZ5_PSEPU</name>